<dbReference type="EMBL" id="JADFTS010000007">
    <property type="protein sequence ID" value="KAF9597295.1"/>
    <property type="molecule type" value="Genomic_DNA"/>
</dbReference>
<evidence type="ECO:0000259" key="1">
    <source>
        <dbReference type="PROSITE" id="PS50181"/>
    </source>
</evidence>
<organism evidence="2 3">
    <name type="scientific">Coptis chinensis</name>
    <dbReference type="NCBI Taxonomy" id="261450"/>
    <lineage>
        <taxon>Eukaryota</taxon>
        <taxon>Viridiplantae</taxon>
        <taxon>Streptophyta</taxon>
        <taxon>Embryophyta</taxon>
        <taxon>Tracheophyta</taxon>
        <taxon>Spermatophyta</taxon>
        <taxon>Magnoliopsida</taxon>
        <taxon>Ranunculales</taxon>
        <taxon>Ranunculaceae</taxon>
        <taxon>Coptidoideae</taxon>
        <taxon>Coptis</taxon>
    </lineage>
</organism>
<dbReference type="PANTHER" id="PTHR19855:SF19">
    <property type="entry name" value="OS04G0619700 PROTEIN"/>
    <property type="match status" value="1"/>
</dbReference>
<name>A0A835LJN1_9MAGN</name>
<feature type="domain" description="F-box" evidence="1">
    <location>
        <begin position="57"/>
        <end position="103"/>
    </location>
</feature>
<dbReference type="SMART" id="SM00320">
    <property type="entry name" value="WD40"/>
    <property type="match status" value="4"/>
</dbReference>
<reference evidence="2 3" key="1">
    <citation type="submission" date="2020-10" db="EMBL/GenBank/DDBJ databases">
        <title>The Coptis chinensis genome and diversification of protoberbering-type alkaloids.</title>
        <authorList>
            <person name="Wang B."/>
            <person name="Shu S."/>
            <person name="Song C."/>
            <person name="Liu Y."/>
        </authorList>
    </citation>
    <scope>NUCLEOTIDE SEQUENCE [LARGE SCALE GENOMIC DNA]</scope>
    <source>
        <strain evidence="2">HL-2020</strain>
        <tissue evidence="2">Leaf</tissue>
    </source>
</reference>
<protein>
    <recommendedName>
        <fullName evidence="1">F-box domain-containing protein</fullName>
    </recommendedName>
</protein>
<dbReference type="Pfam" id="PF00400">
    <property type="entry name" value="WD40"/>
    <property type="match status" value="3"/>
</dbReference>
<dbReference type="Proteomes" id="UP000631114">
    <property type="component" value="Unassembled WGS sequence"/>
</dbReference>
<evidence type="ECO:0000313" key="3">
    <source>
        <dbReference type="Proteomes" id="UP000631114"/>
    </source>
</evidence>
<keyword evidence="3" id="KW-1185">Reference proteome</keyword>
<dbReference type="SMART" id="SM00256">
    <property type="entry name" value="FBOX"/>
    <property type="match status" value="1"/>
</dbReference>
<dbReference type="Gene3D" id="1.20.1280.50">
    <property type="match status" value="1"/>
</dbReference>
<dbReference type="AlphaFoldDB" id="A0A835LJN1"/>
<dbReference type="InterPro" id="IPR015943">
    <property type="entry name" value="WD40/YVTN_repeat-like_dom_sf"/>
</dbReference>
<accession>A0A835LJN1</accession>
<dbReference type="InterPro" id="IPR036047">
    <property type="entry name" value="F-box-like_dom_sf"/>
</dbReference>
<comment type="caution">
    <text evidence="2">The sequence shown here is derived from an EMBL/GenBank/DDBJ whole genome shotgun (WGS) entry which is preliminary data.</text>
</comment>
<proteinExistence type="predicted"/>
<dbReference type="SUPFAM" id="SSF81383">
    <property type="entry name" value="F-box domain"/>
    <property type="match status" value="1"/>
</dbReference>
<dbReference type="OrthoDB" id="190105at2759"/>
<dbReference type="InterPro" id="IPR001810">
    <property type="entry name" value="F-box_dom"/>
</dbReference>
<feature type="non-terminal residue" evidence="2">
    <location>
        <position position="1"/>
    </location>
</feature>
<gene>
    <name evidence="2" type="ORF">IFM89_016436</name>
</gene>
<dbReference type="Gene3D" id="2.130.10.10">
    <property type="entry name" value="YVTN repeat-like/Quinoprotein amine dehydrogenase"/>
    <property type="match status" value="1"/>
</dbReference>
<dbReference type="InterPro" id="IPR036322">
    <property type="entry name" value="WD40_repeat_dom_sf"/>
</dbReference>
<sequence>MDIECFDEREDSVIDSLEPNLPNKLITSLELDLESGIRIVNCNEEFGKLLSVDKCGGSRITDLPPALVGEILQCLDAKELGIVSCVSPLFQRLASEHQGWEKFYFERWGVPPGISKSSWKDLIYSGSWDMTLRIWDRYSLKCINVLKHNDWVWSLVPRDSTVATTAGVDVYVWDIDTGNLLTAIQNAHVGNTCSLARSHTGNLLFTGGEDGTIHMFEISEKFNVSKVATWSPHTGAVHSLAFEFPWLISASSDGKLSLIDIRRLLKSNRRSKS</sequence>
<evidence type="ECO:0000313" key="2">
    <source>
        <dbReference type="EMBL" id="KAF9597295.1"/>
    </source>
</evidence>
<dbReference type="InterPro" id="IPR001680">
    <property type="entry name" value="WD40_rpt"/>
</dbReference>
<dbReference type="PANTHER" id="PTHR19855">
    <property type="entry name" value="WD40 REPEAT PROTEIN 12, 37"/>
    <property type="match status" value="1"/>
</dbReference>
<dbReference type="PROSITE" id="PS50181">
    <property type="entry name" value="FBOX"/>
    <property type="match status" value="1"/>
</dbReference>
<dbReference type="Pfam" id="PF00646">
    <property type="entry name" value="F-box"/>
    <property type="match status" value="1"/>
</dbReference>
<dbReference type="SUPFAM" id="SSF50978">
    <property type="entry name" value="WD40 repeat-like"/>
    <property type="match status" value="1"/>
</dbReference>